<dbReference type="CDD" id="cd01836">
    <property type="entry name" value="FeeA_FeeB_like"/>
    <property type="match status" value="1"/>
</dbReference>
<evidence type="ECO:0000313" key="3">
    <source>
        <dbReference type="EMBL" id="GIH84712.1"/>
    </source>
</evidence>
<keyword evidence="3" id="KW-0378">Hydrolase</keyword>
<organism evidence="3 4">
    <name type="scientific">Planobispora rosea</name>
    <dbReference type="NCBI Taxonomy" id="35762"/>
    <lineage>
        <taxon>Bacteria</taxon>
        <taxon>Bacillati</taxon>
        <taxon>Actinomycetota</taxon>
        <taxon>Actinomycetes</taxon>
        <taxon>Streptosporangiales</taxon>
        <taxon>Streptosporangiaceae</taxon>
        <taxon>Planobispora</taxon>
    </lineage>
</organism>
<dbReference type="GO" id="GO:0016787">
    <property type="term" value="F:hydrolase activity"/>
    <property type="evidence" value="ECO:0007669"/>
    <property type="project" value="UniProtKB-KW"/>
</dbReference>
<dbReference type="Proteomes" id="UP000655044">
    <property type="component" value="Unassembled WGS sequence"/>
</dbReference>
<feature type="region of interest" description="Disordered" evidence="1">
    <location>
        <begin position="33"/>
        <end position="52"/>
    </location>
</feature>
<dbReference type="AlphaFoldDB" id="A0A8J3RZJ4"/>
<gene>
    <name evidence="3" type="ORF">Pro02_31200</name>
</gene>
<dbReference type="InterPro" id="IPR013830">
    <property type="entry name" value="SGNH_hydro"/>
</dbReference>
<dbReference type="RefSeq" id="WP_203863350.1">
    <property type="nucleotide sequence ID" value="NZ_BMQP01000006.1"/>
</dbReference>
<evidence type="ECO:0000313" key="4">
    <source>
        <dbReference type="Proteomes" id="UP000655044"/>
    </source>
</evidence>
<dbReference type="EMBL" id="BOOI01000025">
    <property type="protein sequence ID" value="GIH84712.1"/>
    <property type="molecule type" value="Genomic_DNA"/>
</dbReference>
<protein>
    <submittedName>
        <fullName evidence="3">SGNH hydrolase</fullName>
    </submittedName>
</protein>
<name>A0A8J3RZJ4_PLARO</name>
<feature type="domain" description="SGNH hydrolase-type esterase" evidence="2">
    <location>
        <begin position="59"/>
        <end position="265"/>
    </location>
</feature>
<evidence type="ECO:0000256" key="1">
    <source>
        <dbReference type="SAM" id="MobiDB-lite"/>
    </source>
</evidence>
<reference evidence="3" key="1">
    <citation type="submission" date="2021-01" db="EMBL/GenBank/DDBJ databases">
        <title>Whole genome shotgun sequence of Planobispora rosea NBRC 15558.</title>
        <authorList>
            <person name="Komaki H."/>
            <person name="Tamura T."/>
        </authorList>
    </citation>
    <scope>NUCLEOTIDE SEQUENCE</scope>
    <source>
        <strain evidence="3">NBRC 15558</strain>
    </source>
</reference>
<accession>A0A8J3RZJ4</accession>
<dbReference type="SUPFAM" id="SSF52266">
    <property type="entry name" value="SGNH hydrolase"/>
    <property type="match status" value="1"/>
</dbReference>
<keyword evidence="4" id="KW-1185">Reference proteome</keyword>
<dbReference type="Pfam" id="PF13472">
    <property type="entry name" value="Lipase_GDSL_2"/>
    <property type="match status" value="1"/>
</dbReference>
<comment type="caution">
    <text evidence="3">The sequence shown here is derived from an EMBL/GenBank/DDBJ whole genome shotgun (WGS) entry which is preliminary data.</text>
</comment>
<dbReference type="Gene3D" id="3.40.50.1110">
    <property type="entry name" value="SGNH hydrolase"/>
    <property type="match status" value="2"/>
</dbReference>
<sequence>MTRLVRLARLAQPLLLSLAPVLAVQGLRVRRTTPRLPEASGPRRGTTGGGPGAPLRLAVLGESTAAGVGVATHEEGLAGCLARAVAARTGRPVRWQVAARTGVNTRTATAELVPLLEPADAVVVALGVNELLELNRLDRFGRELRALVAAVRARMPEDPGAARVDTAVPVAEDLGALRGAAGREDSGAAPGVPILVTGMPPVGRFPVLPQPLRAVMGLRARALDHVMAAVAASTLGVTHVRVEVPVEVAGFFAEDGFHPSAAGYETWAEGLAGTLTGVLTGR</sequence>
<evidence type="ECO:0000259" key="2">
    <source>
        <dbReference type="Pfam" id="PF13472"/>
    </source>
</evidence>
<proteinExistence type="predicted"/>
<dbReference type="InterPro" id="IPR036514">
    <property type="entry name" value="SGNH_hydro_sf"/>
</dbReference>